<reference evidence="2 3" key="1">
    <citation type="journal article" date="2019" name="Sci. Rep.">
        <title>Orb-weaving spider Araneus ventricosus genome elucidates the spidroin gene catalogue.</title>
        <authorList>
            <person name="Kono N."/>
            <person name="Nakamura H."/>
            <person name="Ohtoshi R."/>
            <person name="Moran D.A.P."/>
            <person name="Shinohara A."/>
            <person name="Yoshida Y."/>
            <person name="Fujiwara M."/>
            <person name="Mori M."/>
            <person name="Tomita M."/>
            <person name="Arakawa K."/>
        </authorList>
    </citation>
    <scope>NUCLEOTIDE SEQUENCE [LARGE SCALE GENOMIC DNA]</scope>
</reference>
<proteinExistence type="predicted"/>
<feature type="region of interest" description="Disordered" evidence="1">
    <location>
        <begin position="1"/>
        <end position="37"/>
    </location>
</feature>
<keyword evidence="3" id="KW-1185">Reference proteome</keyword>
<name>A0A4Y2MNA4_ARAVE</name>
<comment type="caution">
    <text evidence="2">The sequence shown here is derived from an EMBL/GenBank/DDBJ whole genome shotgun (WGS) entry which is preliminary data.</text>
</comment>
<gene>
    <name evidence="2" type="ORF">AVEN_240868_1</name>
</gene>
<sequence length="81" mass="9245">MQLEFPSQPKPSGTPDGTARSGPAQHDNTSQHKEIKLRPWEKIKIKWKYFQNMTEDHHATGKGKKSFFSQHTANSLVLEKA</sequence>
<dbReference type="EMBL" id="BGPR01007669">
    <property type="protein sequence ID" value="GBN28641.1"/>
    <property type="molecule type" value="Genomic_DNA"/>
</dbReference>
<accession>A0A4Y2MNA4</accession>
<protein>
    <submittedName>
        <fullName evidence="2">Uncharacterized protein</fullName>
    </submittedName>
</protein>
<evidence type="ECO:0000256" key="1">
    <source>
        <dbReference type="SAM" id="MobiDB-lite"/>
    </source>
</evidence>
<feature type="region of interest" description="Disordered" evidence="1">
    <location>
        <begin position="58"/>
        <end position="81"/>
    </location>
</feature>
<evidence type="ECO:0000313" key="2">
    <source>
        <dbReference type="EMBL" id="GBN28641.1"/>
    </source>
</evidence>
<dbReference type="AlphaFoldDB" id="A0A4Y2MNA4"/>
<organism evidence="2 3">
    <name type="scientific">Araneus ventricosus</name>
    <name type="common">Orbweaver spider</name>
    <name type="synonym">Epeira ventricosa</name>
    <dbReference type="NCBI Taxonomy" id="182803"/>
    <lineage>
        <taxon>Eukaryota</taxon>
        <taxon>Metazoa</taxon>
        <taxon>Ecdysozoa</taxon>
        <taxon>Arthropoda</taxon>
        <taxon>Chelicerata</taxon>
        <taxon>Arachnida</taxon>
        <taxon>Araneae</taxon>
        <taxon>Araneomorphae</taxon>
        <taxon>Entelegynae</taxon>
        <taxon>Araneoidea</taxon>
        <taxon>Araneidae</taxon>
        <taxon>Araneus</taxon>
    </lineage>
</organism>
<evidence type="ECO:0000313" key="3">
    <source>
        <dbReference type="Proteomes" id="UP000499080"/>
    </source>
</evidence>
<dbReference type="Proteomes" id="UP000499080">
    <property type="component" value="Unassembled WGS sequence"/>
</dbReference>